<protein>
    <submittedName>
        <fullName evidence="1">Uncharacterized protein</fullName>
    </submittedName>
</protein>
<dbReference type="AlphaFoldDB" id="A0A195BA06"/>
<dbReference type="Proteomes" id="UP000078540">
    <property type="component" value="Unassembled WGS sequence"/>
</dbReference>
<sequence length="216" mass="23590">MHFDGTQREVEVELLQVHSSGIAQHGVHKSDITGSCIHPTTYFPISGLSVSMSISSRVNGSSGGIPSSAIPLRIRVRNFSRNLFSLNSRPIEAALSTVRFKNNSISCARNDLGHELLQLQVYRSVVKRNAIPSQSKASRHVALLRIELLHYSISLLDVLIVLSPDCIRPDLVELYDHTGTMSIERLTSQGRLTEISCGICDVTNSTEQAGGQGLGR</sequence>
<accession>A0A195BA06</accession>
<organism evidence="1 2">
    <name type="scientific">Atta colombica</name>
    <dbReference type="NCBI Taxonomy" id="520822"/>
    <lineage>
        <taxon>Eukaryota</taxon>
        <taxon>Metazoa</taxon>
        <taxon>Ecdysozoa</taxon>
        <taxon>Arthropoda</taxon>
        <taxon>Hexapoda</taxon>
        <taxon>Insecta</taxon>
        <taxon>Pterygota</taxon>
        <taxon>Neoptera</taxon>
        <taxon>Endopterygota</taxon>
        <taxon>Hymenoptera</taxon>
        <taxon>Apocrita</taxon>
        <taxon>Aculeata</taxon>
        <taxon>Formicoidea</taxon>
        <taxon>Formicidae</taxon>
        <taxon>Myrmicinae</taxon>
        <taxon>Atta</taxon>
    </lineage>
</organism>
<name>A0A195BA06_9HYME</name>
<proteinExistence type="predicted"/>
<reference evidence="1 2" key="1">
    <citation type="submission" date="2015-09" db="EMBL/GenBank/DDBJ databases">
        <title>Atta colombica WGS genome.</title>
        <authorList>
            <person name="Nygaard S."/>
            <person name="Hu H."/>
            <person name="Boomsma J."/>
            <person name="Zhang G."/>
        </authorList>
    </citation>
    <scope>NUCLEOTIDE SEQUENCE [LARGE SCALE GENOMIC DNA]</scope>
    <source>
        <strain evidence="1">Treedump-2</strain>
        <tissue evidence="1">Whole body</tissue>
    </source>
</reference>
<keyword evidence="2" id="KW-1185">Reference proteome</keyword>
<evidence type="ECO:0000313" key="2">
    <source>
        <dbReference type="Proteomes" id="UP000078540"/>
    </source>
</evidence>
<dbReference type="EMBL" id="KQ976537">
    <property type="protein sequence ID" value="KYM81368.1"/>
    <property type="molecule type" value="Genomic_DNA"/>
</dbReference>
<gene>
    <name evidence="1" type="ORF">ALC53_08136</name>
</gene>
<evidence type="ECO:0000313" key="1">
    <source>
        <dbReference type="EMBL" id="KYM81368.1"/>
    </source>
</evidence>